<name>A0AAD2PVQ5_9STRA</name>
<keyword evidence="4" id="KW-1185">Reference proteome</keyword>
<organism evidence="3 4">
    <name type="scientific">Cylindrotheca closterium</name>
    <dbReference type="NCBI Taxonomy" id="2856"/>
    <lineage>
        <taxon>Eukaryota</taxon>
        <taxon>Sar</taxon>
        <taxon>Stramenopiles</taxon>
        <taxon>Ochrophyta</taxon>
        <taxon>Bacillariophyta</taxon>
        <taxon>Bacillariophyceae</taxon>
        <taxon>Bacillariophycidae</taxon>
        <taxon>Bacillariales</taxon>
        <taxon>Bacillariaceae</taxon>
        <taxon>Cylindrotheca</taxon>
    </lineage>
</organism>
<reference evidence="3" key="1">
    <citation type="submission" date="2023-08" db="EMBL/GenBank/DDBJ databases">
        <authorList>
            <person name="Audoor S."/>
            <person name="Bilcke G."/>
        </authorList>
    </citation>
    <scope>NUCLEOTIDE SEQUENCE</scope>
</reference>
<feature type="chain" id="PRO_5042210645" description="Cyclic nucleotide-binding domain-containing protein" evidence="1">
    <location>
        <begin position="23"/>
        <end position="143"/>
    </location>
</feature>
<sequence length="143" mass="15783">MAKKLHLASLFYLASNWPVISGFLQSKAPVHASWSLDGKTSQQQLGHSSRQFQLNLVPKTKEETAFIRECLLENALFSSMSELSLQNLIENFEKAEGGKGEVITRQGEPADNGFVNLVAEGTCKVFVDEKEVPEPFNILKAGT</sequence>
<dbReference type="EMBL" id="CAKOGP040001925">
    <property type="protein sequence ID" value="CAJ1956771.1"/>
    <property type="molecule type" value="Genomic_DNA"/>
</dbReference>
<dbReference type="InterPro" id="IPR018490">
    <property type="entry name" value="cNMP-bd_dom_sf"/>
</dbReference>
<evidence type="ECO:0000259" key="2">
    <source>
        <dbReference type="PROSITE" id="PS50042"/>
    </source>
</evidence>
<proteinExistence type="predicted"/>
<comment type="caution">
    <text evidence="3">The sequence shown here is derived from an EMBL/GenBank/DDBJ whole genome shotgun (WGS) entry which is preliminary data.</text>
</comment>
<dbReference type="PROSITE" id="PS50042">
    <property type="entry name" value="CNMP_BINDING_3"/>
    <property type="match status" value="1"/>
</dbReference>
<evidence type="ECO:0000313" key="3">
    <source>
        <dbReference type="EMBL" id="CAJ1956771.1"/>
    </source>
</evidence>
<dbReference type="InterPro" id="IPR000595">
    <property type="entry name" value="cNMP-bd_dom"/>
</dbReference>
<keyword evidence="1" id="KW-0732">Signal</keyword>
<accession>A0AAD2PVQ5</accession>
<evidence type="ECO:0000313" key="4">
    <source>
        <dbReference type="Proteomes" id="UP001295423"/>
    </source>
</evidence>
<dbReference type="SUPFAM" id="SSF51206">
    <property type="entry name" value="cAMP-binding domain-like"/>
    <property type="match status" value="1"/>
</dbReference>
<protein>
    <recommendedName>
        <fullName evidence="2">Cyclic nucleotide-binding domain-containing protein</fullName>
    </recommendedName>
</protein>
<feature type="domain" description="Cyclic nucleotide-binding" evidence="2">
    <location>
        <begin position="76"/>
        <end position="115"/>
    </location>
</feature>
<feature type="signal peptide" evidence="1">
    <location>
        <begin position="1"/>
        <end position="22"/>
    </location>
</feature>
<dbReference type="AlphaFoldDB" id="A0AAD2PVQ5"/>
<dbReference type="Gene3D" id="2.60.120.10">
    <property type="entry name" value="Jelly Rolls"/>
    <property type="match status" value="1"/>
</dbReference>
<dbReference type="InterPro" id="IPR014710">
    <property type="entry name" value="RmlC-like_jellyroll"/>
</dbReference>
<dbReference type="Proteomes" id="UP001295423">
    <property type="component" value="Unassembled WGS sequence"/>
</dbReference>
<gene>
    <name evidence="3" type="ORF">CYCCA115_LOCUS16389</name>
</gene>
<evidence type="ECO:0000256" key="1">
    <source>
        <dbReference type="SAM" id="SignalP"/>
    </source>
</evidence>